<sequence length="197" mass="22643">MISQINSNSESEPDECDSILVNEDLLERIVSGLSCSISKTALDLVNSGIEIYDPFTICQPFETPKIFQLSKAPKAISLRSKSTRSLSIRSRSVPNFVKSFKIVLEKVEMDDKRKNKNLNILEDLNKSHSKSRLTPINERPRKKNSHFSKKHQVLQDVYNIKNRQSYKSIRTTSKESSSPKIYTKISKYTSFNFNKYT</sequence>
<gene>
    <name evidence="2" type="ORF">SteCoe_33765</name>
</gene>
<dbReference type="AlphaFoldDB" id="A0A1R2AW70"/>
<dbReference type="Proteomes" id="UP000187209">
    <property type="component" value="Unassembled WGS sequence"/>
</dbReference>
<dbReference type="OrthoDB" id="325717at2759"/>
<feature type="compositionally biased region" description="Basic residues" evidence="1">
    <location>
        <begin position="140"/>
        <end position="149"/>
    </location>
</feature>
<comment type="caution">
    <text evidence="2">The sequence shown here is derived from an EMBL/GenBank/DDBJ whole genome shotgun (WGS) entry which is preliminary data.</text>
</comment>
<evidence type="ECO:0000313" key="3">
    <source>
        <dbReference type="Proteomes" id="UP000187209"/>
    </source>
</evidence>
<name>A0A1R2AW70_9CILI</name>
<feature type="region of interest" description="Disordered" evidence="1">
    <location>
        <begin position="129"/>
        <end position="149"/>
    </location>
</feature>
<proteinExistence type="predicted"/>
<dbReference type="EMBL" id="MPUH01001291">
    <property type="protein sequence ID" value="OMJ68712.1"/>
    <property type="molecule type" value="Genomic_DNA"/>
</dbReference>
<keyword evidence="3" id="KW-1185">Reference proteome</keyword>
<reference evidence="2 3" key="1">
    <citation type="submission" date="2016-11" db="EMBL/GenBank/DDBJ databases">
        <title>The macronuclear genome of Stentor coeruleus: a giant cell with tiny introns.</title>
        <authorList>
            <person name="Slabodnick M."/>
            <person name="Ruby J.G."/>
            <person name="Reiff S.B."/>
            <person name="Swart E.C."/>
            <person name="Gosai S."/>
            <person name="Prabakaran S."/>
            <person name="Witkowska E."/>
            <person name="Larue G.E."/>
            <person name="Fisher S."/>
            <person name="Freeman R.M."/>
            <person name="Gunawardena J."/>
            <person name="Chu W."/>
            <person name="Stover N.A."/>
            <person name="Gregory B.D."/>
            <person name="Nowacki M."/>
            <person name="Derisi J."/>
            <person name="Roy S.W."/>
            <person name="Marshall W.F."/>
            <person name="Sood P."/>
        </authorList>
    </citation>
    <scope>NUCLEOTIDE SEQUENCE [LARGE SCALE GENOMIC DNA]</scope>
    <source>
        <strain evidence="2">WM001</strain>
    </source>
</reference>
<evidence type="ECO:0000313" key="2">
    <source>
        <dbReference type="EMBL" id="OMJ68712.1"/>
    </source>
</evidence>
<evidence type="ECO:0000256" key="1">
    <source>
        <dbReference type="SAM" id="MobiDB-lite"/>
    </source>
</evidence>
<protein>
    <submittedName>
        <fullName evidence="2">Uncharacterized protein</fullName>
    </submittedName>
</protein>
<organism evidence="2 3">
    <name type="scientific">Stentor coeruleus</name>
    <dbReference type="NCBI Taxonomy" id="5963"/>
    <lineage>
        <taxon>Eukaryota</taxon>
        <taxon>Sar</taxon>
        <taxon>Alveolata</taxon>
        <taxon>Ciliophora</taxon>
        <taxon>Postciliodesmatophora</taxon>
        <taxon>Heterotrichea</taxon>
        <taxon>Heterotrichida</taxon>
        <taxon>Stentoridae</taxon>
        <taxon>Stentor</taxon>
    </lineage>
</organism>
<accession>A0A1R2AW70</accession>